<comment type="caution">
    <text evidence="1">The sequence shown here is derived from an EMBL/GenBank/DDBJ whole genome shotgun (WGS) entry which is preliminary data.</text>
</comment>
<accession>A0ABS8S7L2</accession>
<evidence type="ECO:0000313" key="2">
    <source>
        <dbReference type="Proteomes" id="UP000823775"/>
    </source>
</evidence>
<sequence length="206" mass="21705">MKGLSSFDSLNTGIENSWVGLSCCNLRMSSWAFFKSVVSFAKSCIGKYFSLSFPHASISSIREWRLSYGANEVAMSLSINMPSCSANNFICFSFLSAFLNNFAKFAGINTYCDDYGAVDNVSVESTPYVAVATPEVDGADMGSGAARHTNSVHVAAPTVAVVSSATLVVCPLGPKTLGADHPSKLVPTIDTDYAAPHSLVELSGSG</sequence>
<dbReference type="EMBL" id="JACEIK010000315">
    <property type="protein sequence ID" value="MCD7454751.1"/>
    <property type="molecule type" value="Genomic_DNA"/>
</dbReference>
<keyword evidence="2" id="KW-1185">Reference proteome</keyword>
<dbReference type="Proteomes" id="UP000823775">
    <property type="component" value="Unassembled WGS sequence"/>
</dbReference>
<gene>
    <name evidence="1" type="ORF">HAX54_025912</name>
</gene>
<protein>
    <submittedName>
        <fullName evidence="1">Uncharacterized protein</fullName>
    </submittedName>
</protein>
<organism evidence="1 2">
    <name type="scientific">Datura stramonium</name>
    <name type="common">Jimsonweed</name>
    <name type="synonym">Common thornapple</name>
    <dbReference type="NCBI Taxonomy" id="4076"/>
    <lineage>
        <taxon>Eukaryota</taxon>
        <taxon>Viridiplantae</taxon>
        <taxon>Streptophyta</taxon>
        <taxon>Embryophyta</taxon>
        <taxon>Tracheophyta</taxon>
        <taxon>Spermatophyta</taxon>
        <taxon>Magnoliopsida</taxon>
        <taxon>eudicotyledons</taxon>
        <taxon>Gunneridae</taxon>
        <taxon>Pentapetalae</taxon>
        <taxon>asterids</taxon>
        <taxon>lamiids</taxon>
        <taxon>Solanales</taxon>
        <taxon>Solanaceae</taxon>
        <taxon>Solanoideae</taxon>
        <taxon>Datureae</taxon>
        <taxon>Datura</taxon>
    </lineage>
</organism>
<name>A0ABS8S7L2_DATST</name>
<reference evidence="1 2" key="1">
    <citation type="journal article" date="2021" name="BMC Genomics">
        <title>Datura genome reveals duplications of psychoactive alkaloid biosynthetic genes and high mutation rate following tissue culture.</title>
        <authorList>
            <person name="Rajewski A."/>
            <person name="Carter-House D."/>
            <person name="Stajich J."/>
            <person name="Litt A."/>
        </authorList>
    </citation>
    <scope>NUCLEOTIDE SEQUENCE [LARGE SCALE GENOMIC DNA]</scope>
    <source>
        <strain evidence="1">AR-01</strain>
    </source>
</reference>
<evidence type="ECO:0000313" key="1">
    <source>
        <dbReference type="EMBL" id="MCD7454751.1"/>
    </source>
</evidence>
<proteinExistence type="predicted"/>